<accession>A0ABV3XXV3</accession>
<feature type="region of interest" description="Disordered" evidence="1">
    <location>
        <begin position="31"/>
        <end position="50"/>
    </location>
</feature>
<evidence type="ECO:0000313" key="4">
    <source>
        <dbReference type="Proteomes" id="UP001560019"/>
    </source>
</evidence>
<organism evidence="3 4">
    <name type="scientific">Rhodovulum iodosum</name>
    <dbReference type="NCBI Taxonomy" id="68291"/>
    <lineage>
        <taxon>Bacteria</taxon>
        <taxon>Pseudomonadati</taxon>
        <taxon>Pseudomonadota</taxon>
        <taxon>Alphaproteobacteria</taxon>
        <taxon>Rhodobacterales</taxon>
        <taxon>Paracoccaceae</taxon>
        <taxon>Rhodovulum</taxon>
    </lineage>
</organism>
<gene>
    <name evidence="3" type="ORF">Ga0609869_003559</name>
</gene>
<name>A0ABV3XXV3_9RHOB</name>
<dbReference type="RefSeq" id="WP_125403370.1">
    <property type="nucleotide sequence ID" value="NZ_JBEHHI010000004.1"/>
</dbReference>
<comment type="caution">
    <text evidence="3">The sequence shown here is derived from an EMBL/GenBank/DDBJ whole genome shotgun (WGS) entry which is preliminary data.</text>
</comment>
<feature type="signal peptide" evidence="2">
    <location>
        <begin position="1"/>
        <end position="21"/>
    </location>
</feature>
<keyword evidence="4" id="KW-1185">Reference proteome</keyword>
<protein>
    <recommendedName>
        <fullName evidence="5">Excinuclease ABC subunit A</fullName>
    </recommendedName>
</protein>
<dbReference type="Proteomes" id="UP001560019">
    <property type="component" value="Unassembled WGS sequence"/>
</dbReference>
<evidence type="ECO:0000313" key="3">
    <source>
        <dbReference type="EMBL" id="MEX5730206.1"/>
    </source>
</evidence>
<sequence length="109" mass="11714">MRSLAIITLAALAVAPAGAGAAPKACPPGLAKKSPACIPPGQARHYGPEARPYVGQRITGDYRRLTDPRRYGLDPRRTYFVRGDGRVVRVDPETQEILDLIGAIHAIID</sequence>
<proteinExistence type="predicted"/>
<keyword evidence="2" id="KW-0732">Signal</keyword>
<evidence type="ECO:0000256" key="1">
    <source>
        <dbReference type="SAM" id="MobiDB-lite"/>
    </source>
</evidence>
<reference evidence="3 4" key="1">
    <citation type="submission" date="2024-06" db="EMBL/GenBank/DDBJ databases">
        <title>Genome of Rhodovulum iodosum, a marine photoferrotroph.</title>
        <authorList>
            <person name="Bianchini G."/>
            <person name="Nikeleit V."/>
            <person name="Kappler A."/>
            <person name="Bryce C."/>
            <person name="Sanchez-Baracaldo P."/>
        </authorList>
    </citation>
    <scope>NUCLEOTIDE SEQUENCE [LARGE SCALE GENOMIC DNA]</scope>
    <source>
        <strain evidence="3 4">UT/N1</strain>
    </source>
</reference>
<feature type="chain" id="PRO_5047183526" description="Excinuclease ABC subunit A" evidence="2">
    <location>
        <begin position="22"/>
        <end position="109"/>
    </location>
</feature>
<evidence type="ECO:0000256" key="2">
    <source>
        <dbReference type="SAM" id="SignalP"/>
    </source>
</evidence>
<evidence type="ECO:0008006" key="5">
    <source>
        <dbReference type="Google" id="ProtNLM"/>
    </source>
</evidence>
<dbReference type="EMBL" id="JBEHHI010000004">
    <property type="protein sequence ID" value="MEX5730206.1"/>
    <property type="molecule type" value="Genomic_DNA"/>
</dbReference>